<evidence type="ECO:0000256" key="1">
    <source>
        <dbReference type="SAM" id="MobiDB-lite"/>
    </source>
</evidence>
<reference evidence="3 4" key="1">
    <citation type="submission" date="2018-06" db="EMBL/GenBank/DDBJ databases">
        <authorList>
            <consortium name="Pathogen Informatics"/>
            <person name="Doyle S."/>
        </authorList>
    </citation>
    <scope>NUCLEOTIDE SEQUENCE [LARGE SCALE GENOMIC DNA]</scope>
    <source>
        <strain evidence="3 4">NCTC11661</strain>
    </source>
</reference>
<organism evidence="3 4">
    <name type="scientific">Bergeyella zoohelcum</name>
    <dbReference type="NCBI Taxonomy" id="1015"/>
    <lineage>
        <taxon>Bacteria</taxon>
        <taxon>Pseudomonadati</taxon>
        <taxon>Bacteroidota</taxon>
        <taxon>Flavobacteriia</taxon>
        <taxon>Flavobacteriales</taxon>
        <taxon>Weeksellaceae</taxon>
        <taxon>Bergeyella</taxon>
    </lineage>
</organism>
<dbReference type="AlphaFoldDB" id="A0A376BXZ8"/>
<keyword evidence="2" id="KW-0732">Signal</keyword>
<feature type="compositionally biased region" description="Basic and acidic residues" evidence="1">
    <location>
        <begin position="37"/>
        <end position="49"/>
    </location>
</feature>
<evidence type="ECO:0000313" key="4">
    <source>
        <dbReference type="Proteomes" id="UP000255515"/>
    </source>
</evidence>
<feature type="signal peptide" evidence="2">
    <location>
        <begin position="1"/>
        <end position="19"/>
    </location>
</feature>
<name>A0A376BXZ8_9FLAO</name>
<feature type="chain" id="PRO_5016853801" evidence="2">
    <location>
        <begin position="20"/>
        <end position="49"/>
    </location>
</feature>
<protein>
    <submittedName>
        <fullName evidence="3">Uncharacterized protein</fullName>
    </submittedName>
</protein>
<proteinExistence type="predicted"/>
<dbReference type="PROSITE" id="PS51257">
    <property type="entry name" value="PROKAR_LIPOPROTEIN"/>
    <property type="match status" value="1"/>
</dbReference>
<evidence type="ECO:0000313" key="3">
    <source>
        <dbReference type="EMBL" id="SSZ46516.1"/>
    </source>
</evidence>
<sequence length="49" mass="5433">MRKILLFLSAALLSSCSFGQKTNSNNKNNNQMKAVYHKADSRGHANHGE</sequence>
<feature type="region of interest" description="Disordered" evidence="1">
    <location>
        <begin position="21"/>
        <end position="49"/>
    </location>
</feature>
<dbReference type="EMBL" id="UFTJ01000001">
    <property type="protein sequence ID" value="SSZ46516.1"/>
    <property type="molecule type" value="Genomic_DNA"/>
</dbReference>
<evidence type="ECO:0000256" key="2">
    <source>
        <dbReference type="SAM" id="SignalP"/>
    </source>
</evidence>
<dbReference type="Proteomes" id="UP000255515">
    <property type="component" value="Unassembled WGS sequence"/>
</dbReference>
<feature type="compositionally biased region" description="Low complexity" evidence="1">
    <location>
        <begin position="21"/>
        <end position="30"/>
    </location>
</feature>
<accession>A0A376BXZ8</accession>
<gene>
    <name evidence="3" type="ORF">NCTC11661_00160</name>
</gene>